<dbReference type="EMBL" id="JACKWZ010000019">
    <property type="protein sequence ID" value="KAF9422118.1"/>
    <property type="molecule type" value="Genomic_DNA"/>
</dbReference>
<reference evidence="1" key="1">
    <citation type="submission" date="2020-08" db="EMBL/GenBank/DDBJ databases">
        <title>Spodoptera exigua strain:BAW_Kor-Di-RS1 Genome sequencing and assembly.</title>
        <authorList>
            <person name="Kim J."/>
            <person name="Nam H.Y."/>
            <person name="Kwon M."/>
            <person name="Choi J.H."/>
            <person name="Cho S.R."/>
            <person name="Kim G.-H."/>
        </authorList>
    </citation>
    <scope>NUCLEOTIDE SEQUENCE</scope>
    <source>
        <strain evidence="1">BAW_Kor-Di-RS1</strain>
        <tissue evidence="1">Whole-body</tissue>
    </source>
</reference>
<proteinExistence type="predicted"/>
<sequence length="131" mass="14717">MRIYDGLTDLNPVSPSSSVCVPGCDCHDIYIDLSALVVERLQEQVQDASHLHDVQHWLALHLHEVTVGPNLDLVIGERQIPKYTNRQMSDSHNTGNVRNVVVGSGDRLPYFDWSTPLPPDRLVCHVNLLLE</sequence>
<dbReference type="Proteomes" id="UP000648187">
    <property type="component" value="Unassembled WGS sequence"/>
</dbReference>
<evidence type="ECO:0000313" key="1">
    <source>
        <dbReference type="EMBL" id="KAF9422118.1"/>
    </source>
</evidence>
<organism evidence="1 2">
    <name type="scientific">Spodoptera exigua</name>
    <name type="common">Beet armyworm</name>
    <name type="synonym">Noctua fulgens</name>
    <dbReference type="NCBI Taxonomy" id="7107"/>
    <lineage>
        <taxon>Eukaryota</taxon>
        <taxon>Metazoa</taxon>
        <taxon>Ecdysozoa</taxon>
        <taxon>Arthropoda</taxon>
        <taxon>Hexapoda</taxon>
        <taxon>Insecta</taxon>
        <taxon>Pterygota</taxon>
        <taxon>Neoptera</taxon>
        <taxon>Endopterygota</taxon>
        <taxon>Lepidoptera</taxon>
        <taxon>Glossata</taxon>
        <taxon>Ditrysia</taxon>
        <taxon>Noctuoidea</taxon>
        <taxon>Noctuidae</taxon>
        <taxon>Amphipyrinae</taxon>
        <taxon>Spodoptera</taxon>
    </lineage>
</organism>
<dbReference type="AlphaFoldDB" id="A0A835GSS6"/>
<accession>A0A835GSS6</accession>
<comment type="caution">
    <text evidence="1">The sequence shown here is derived from an EMBL/GenBank/DDBJ whole genome shotgun (WGS) entry which is preliminary data.</text>
</comment>
<keyword evidence="2" id="KW-1185">Reference proteome</keyword>
<protein>
    <submittedName>
        <fullName evidence="1">Uncharacterized protein</fullName>
    </submittedName>
</protein>
<name>A0A835GSS6_SPOEX</name>
<gene>
    <name evidence="1" type="ORF">HW555_002139</name>
</gene>
<evidence type="ECO:0000313" key="2">
    <source>
        <dbReference type="Proteomes" id="UP000648187"/>
    </source>
</evidence>